<comment type="caution">
    <text evidence="1">The sequence shown here is derived from an EMBL/GenBank/DDBJ whole genome shotgun (WGS) entry which is preliminary data.</text>
</comment>
<evidence type="ECO:0000313" key="1">
    <source>
        <dbReference type="EMBL" id="KAI3788911.1"/>
    </source>
</evidence>
<reference evidence="1 2" key="2">
    <citation type="journal article" date="2022" name="Mol. Ecol. Resour.">
        <title>The genomes of chicory, endive, great burdock and yacon provide insights into Asteraceae paleo-polyploidization history and plant inulin production.</title>
        <authorList>
            <person name="Fan W."/>
            <person name="Wang S."/>
            <person name="Wang H."/>
            <person name="Wang A."/>
            <person name="Jiang F."/>
            <person name="Liu H."/>
            <person name="Zhao H."/>
            <person name="Xu D."/>
            <person name="Zhang Y."/>
        </authorList>
    </citation>
    <scope>NUCLEOTIDE SEQUENCE [LARGE SCALE GENOMIC DNA]</scope>
    <source>
        <strain evidence="2">cv. Punajuju</strain>
        <tissue evidence="1">Leaves</tissue>
    </source>
</reference>
<proteinExistence type="predicted"/>
<protein>
    <submittedName>
        <fullName evidence="1">Uncharacterized protein</fullName>
    </submittedName>
</protein>
<dbReference type="EMBL" id="CM042009">
    <property type="protein sequence ID" value="KAI3788911.1"/>
    <property type="molecule type" value="Genomic_DNA"/>
</dbReference>
<sequence>MRFIPIDMADPVVLDATRETLDISDRGHMAPEYATKGRLSTKADVFSFGILILETISNCRHYIHREDMTLLQYAWTNWLEGTSSNITDPTIHADSSSITRFIHIWLLCVQANPADRPTMEEVVAMLTNTSSLSVPIPKKSIAPCMIEENSDYIDAQTHDYDSGAVEELISEVCPR</sequence>
<keyword evidence="2" id="KW-1185">Reference proteome</keyword>
<dbReference type="Proteomes" id="UP001055811">
    <property type="component" value="Linkage Group LG01"/>
</dbReference>
<name>A0ACB9H0R7_CICIN</name>
<reference evidence="2" key="1">
    <citation type="journal article" date="2022" name="Mol. Ecol. Resour.">
        <title>The genomes of chicory, endive, great burdock and yacon provide insights into Asteraceae palaeo-polyploidization history and plant inulin production.</title>
        <authorList>
            <person name="Fan W."/>
            <person name="Wang S."/>
            <person name="Wang H."/>
            <person name="Wang A."/>
            <person name="Jiang F."/>
            <person name="Liu H."/>
            <person name="Zhao H."/>
            <person name="Xu D."/>
            <person name="Zhang Y."/>
        </authorList>
    </citation>
    <scope>NUCLEOTIDE SEQUENCE [LARGE SCALE GENOMIC DNA]</scope>
    <source>
        <strain evidence="2">cv. Punajuju</strain>
    </source>
</reference>
<accession>A0ACB9H0R7</accession>
<organism evidence="1 2">
    <name type="scientific">Cichorium intybus</name>
    <name type="common">Chicory</name>
    <dbReference type="NCBI Taxonomy" id="13427"/>
    <lineage>
        <taxon>Eukaryota</taxon>
        <taxon>Viridiplantae</taxon>
        <taxon>Streptophyta</taxon>
        <taxon>Embryophyta</taxon>
        <taxon>Tracheophyta</taxon>
        <taxon>Spermatophyta</taxon>
        <taxon>Magnoliopsida</taxon>
        <taxon>eudicotyledons</taxon>
        <taxon>Gunneridae</taxon>
        <taxon>Pentapetalae</taxon>
        <taxon>asterids</taxon>
        <taxon>campanulids</taxon>
        <taxon>Asterales</taxon>
        <taxon>Asteraceae</taxon>
        <taxon>Cichorioideae</taxon>
        <taxon>Cichorieae</taxon>
        <taxon>Cichoriinae</taxon>
        <taxon>Cichorium</taxon>
    </lineage>
</organism>
<gene>
    <name evidence="1" type="ORF">L2E82_01692</name>
</gene>
<evidence type="ECO:0000313" key="2">
    <source>
        <dbReference type="Proteomes" id="UP001055811"/>
    </source>
</evidence>